<organism evidence="1 2">
    <name type="scientific">Corchorus olitorius</name>
    <dbReference type="NCBI Taxonomy" id="93759"/>
    <lineage>
        <taxon>Eukaryota</taxon>
        <taxon>Viridiplantae</taxon>
        <taxon>Streptophyta</taxon>
        <taxon>Embryophyta</taxon>
        <taxon>Tracheophyta</taxon>
        <taxon>Spermatophyta</taxon>
        <taxon>Magnoliopsida</taxon>
        <taxon>eudicotyledons</taxon>
        <taxon>Gunneridae</taxon>
        <taxon>Pentapetalae</taxon>
        <taxon>rosids</taxon>
        <taxon>malvids</taxon>
        <taxon>Malvales</taxon>
        <taxon>Malvaceae</taxon>
        <taxon>Grewioideae</taxon>
        <taxon>Apeibeae</taxon>
        <taxon>Corchorus</taxon>
    </lineage>
</organism>
<dbReference type="Proteomes" id="UP000187203">
    <property type="component" value="Unassembled WGS sequence"/>
</dbReference>
<reference evidence="2" key="1">
    <citation type="submission" date="2013-09" db="EMBL/GenBank/DDBJ databases">
        <title>Corchorus olitorius genome sequencing.</title>
        <authorList>
            <person name="Alam M."/>
            <person name="Haque M.S."/>
            <person name="Islam M.S."/>
            <person name="Emdad E.M."/>
            <person name="Islam M.M."/>
            <person name="Ahmed B."/>
            <person name="Halim A."/>
            <person name="Hossen Q.M.M."/>
            <person name="Hossain M.Z."/>
            <person name="Ahmed R."/>
            <person name="Khan M.M."/>
            <person name="Islam R."/>
            <person name="Rashid M.M."/>
            <person name="Khan S.A."/>
            <person name="Rahman M.S."/>
            <person name="Alam M."/>
            <person name="Yahiya A.S."/>
            <person name="Khan M.S."/>
            <person name="Azam M.S."/>
            <person name="Haque T."/>
            <person name="Lashkar M.Z.H."/>
            <person name="Akhand A.I."/>
            <person name="Morshed G."/>
            <person name="Roy S."/>
            <person name="Uddin K.S."/>
            <person name="Rabeya T."/>
            <person name="Hossain A.S."/>
            <person name="Chowdhury A."/>
            <person name="Snigdha A.R."/>
            <person name="Mortoza M.S."/>
            <person name="Matin S.A."/>
            <person name="Hoque S.M.E."/>
            <person name="Islam M.K."/>
            <person name="Roy D.K."/>
            <person name="Haider R."/>
            <person name="Moosa M.M."/>
            <person name="Elias S.M."/>
            <person name="Hasan A.M."/>
            <person name="Jahan S."/>
            <person name="Shafiuddin M."/>
            <person name="Mahmood N."/>
            <person name="Shommy N.S."/>
        </authorList>
    </citation>
    <scope>NUCLEOTIDE SEQUENCE [LARGE SCALE GENOMIC DNA]</scope>
    <source>
        <strain evidence="2">cv. O-4</strain>
    </source>
</reference>
<protein>
    <submittedName>
        <fullName evidence="1">Uncharacterized protein</fullName>
    </submittedName>
</protein>
<evidence type="ECO:0000313" key="2">
    <source>
        <dbReference type="Proteomes" id="UP000187203"/>
    </source>
</evidence>
<name>A0A1R3K0P6_9ROSI</name>
<dbReference type="EMBL" id="AWUE01014926">
    <property type="protein sequence ID" value="OMP00644.1"/>
    <property type="molecule type" value="Genomic_DNA"/>
</dbReference>
<evidence type="ECO:0000313" key="1">
    <source>
        <dbReference type="EMBL" id="OMP00644.1"/>
    </source>
</evidence>
<sequence>MEFRRRYSAKGTIKSSTHITHACMIITGGAS</sequence>
<proteinExistence type="predicted"/>
<dbReference type="AlphaFoldDB" id="A0A1R3K0P6"/>
<gene>
    <name evidence="1" type="ORF">COLO4_12496</name>
</gene>
<keyword evidence="2" id="KW-1185">Reference proteome</keyword>
<accession>A0A1R3K0P6</accession>
<comment type="caution">
    <text evidence="1">The sequence shown here is derived from an EMBL/GenBank/DDBJ whole genome shotgun (WGS) entry which is preliminary data.</text>
</comment>